<evidence type="ECO:0000313" key="3">
    <source>
        <dbReference type="Proteomes" id="UP000736328"/>
    </source>
</evidence>
<reference evidence="2" key="1">
    <citation type="submission" date="2020-07" db="EMBL/GenBank/DDBJ databases">
        <title>Huge and variable diversity of episymbiotic CPR bacteria and DPANN archaea in groundwater ecosystems.</title>
        <authorList>
            <person name="He C.Y."/>
            <person name="Keren R."/>
            <person name="Whittaker M."/>
            <person name="Farag I.F."/>
            <person name="Doudna J."/>
            <person name="Cate J.H.D."/>
            <person name="Banfield J.F."/>
        </authorList>
    </citation>
    <scope>NUCLEOTIDE SEQUENCE</scope>
    <source>
        <strain evidence="2">NC_groundwater_1520_Pr4_B-0.1um_53_5</strain>
    </source>
</reference>
<dbReference type="EMBL" id="JACQXR010000039">
    <property type="protein sequence ID" value="MBI4726213.1"/>
    <property type="molecule type" value="Genomic_DNA"/>
</dbReference>
<feature type="domain" description="Spore protein YkvP/CgeB glycosyl transferase-like" evidence="1">
    <location>
        <begin position="181"/>
        <end position="319"/>
    </location>
</feature>
<gene>
    <name evidence="2" type="ORF">HY768_03140</name>
</gene>
<proteinExistence type="predicted"/>
<dbReference type="Proteomes" id="UP000736328">
    <property type="component" value="Unassembled WGS sequence"/>
</dbReference>
<accession>A0A933MJQ4</accession>
<comment type="caution">
    <text evidence="2">The sequence shown here is derived from an EMBL/GenBank/DDBJ whole genome shotgun (WGS) entry which is preliminary data.</text>
</comment>
<name>A0A933MJQ4_UNCT6</name>
<evidence type="ECO:0000313" key="2">
    <source>
        <dbReference type="EMBL" id="MBI4726213.1"/>
    </source>
</evidence>
<evidence type="ECO:0000259" key="1">
    <source>
        <dbReference type="Pfam" id="PF13524"/>
    </source>
</evidence>
<dbReference type="Pfam" id="PF13524">
    <property type="entry name" value="Glyco_trans_1_2"/>
    <property type="match status" value="1"/>
</dbReference>
<sequence length="327" mass="36799">MKIILAGVFNVPWSTNQFMKKHLERLGHQVLPFEIDWSHPRPLNLAERIKFKFSTTAKGRQAGTKLLQMAQAQNPDAVIIVKGKRLNPGITKQLAAQALVAYRYMDAPLLPYVAAHASASHLTLVTGGHLVDPLAKITGNNNVYKLLEGCDPEAHKPVSFDQEYSCDVAFVGAPARDRISLLRASKKAGYKIMIWGSPGWPKDLGYCQKFAYGQDFAKVCASARIVLGINSRNDCPGYFSDRAFLVLACRGFFLTHYVPGLEKYFDNHKQLVWFKDRTELLGMTDKYIRGDAARSDIAGAGQKLVYQKYTWEKSMRVLMEILKQQKR</sequence>
<dbReference type="AlphaFoldDB" id="A0A933MJQ4"/>
<dbReference type="InterPro" id="IPR055259">
    <property type="entry name" value="YkvP/CgeB_Glyco_trans-like"/>
</dbReference>
<protein>
    <submittedName>
        <fullName evidence="2">Glycosyltransferase</fullName>
    </submittedName>
</protein>
<organism evidence="2 3">
    <name type="scientific">candidate division TA06 bacterium</name>
    <dbReference type="NCBI Taxonomy" id="2250710"/>
    <lineage>
        <taxon>Bacteria</taxon>
        <taxon>Bacteria division TA06</taxon>
    </lineage>
</organism>